<feature type="domain" description="HNH nuclease" evidence="1">
    <location>
        <begin position="27"/>
        <end position="80"/>
    </location>
</feature>
<dbReference type="InterPro" id="IPR002711">
    <property type="entry name" value="HNH"/>
</dbReference>
<accession>F9GQ94</accession>
<dbReference type="InterPro" id="IPR003615">
    <property type="entry name" value="HNH_nuc"/>
</dbReference>
<dbReference type="SMART" id="SM00507">
    <property type="entry name" value="HNHc"/>
    <property type="match status" value="1"/>
</dbReference>
<dbReference type="Pfam" id="PF01844">
    <property type="entry name" value="HNH"/>
    <property type="match status" value="1"/>
</dbReference>
<dbReference type="Gene3D" id="1.10.30.50">
    <property type="match status" value="1"/>
</dbReference>
<comment type="caution">
    <text evidence="2">The sequence shown here is derived from an EMBL/GenBank/DDBJ whole genome shotgun (WGS) entry which is preliminary data.</text>
</comment>
<dbReference type="AlphaFoldDB" id="F9GQ94"/>
<gene>
    <name evidence="2" type="ORF">GG9_1239</name>
</gene>
<protein>
    <submittedName>
        <fullName evidence="2">HNH endonuclease</fullName>
    </submittedName>
</protein>
<organism evidence="2 3">
    <name type="scientific">Haemophilus haemolyticus M19501</name>
    <dbReference type="NCBI Taxonomy" id="1028803"/>
    <lineage>
        <taxon>Bacteria</taxon>
        <taxon>Pseudomonadati</taxon>
        <taxon>Pseudomonadota</taxon>
        <taxon>Gammaproteobacteria</taxon>
        <taxon>Pasteurellales</taxon>
        <taxon>Pasteurellaceae</taxon>
        <taxon>Haemophilus</taxon>
    </lineage>
</organism>
<keyword evidence="2" id="KW-0540">Nuclease</keyword>
<dbReference type="eggNOG" id="COG1403">
    <property type="taxonomic scope" value="Bacteria"/>
</dbReference>
<sequence>MRIHGENEISRSIGVNQENDYKKYVPQLREDFKHICGYCGKPEEVTTKGFEPDHFVPDRIDSSRKLDYSNLVYSCFTCNRKKLGKWPTKNKDKPNDGNVGFVDPALKEYDLHLGRDKDGNIEFYTNVGEYMYKNAFRFDIRPMKEIWKISQLINAKENLLKIKDKLTSEELIKYLELDKAIEELKKILFEKKE</sequence>
<proteinExistence type="predicted"/>
<keyword evidence="2" id="KW-0255">Endonuclease</keyword>
<dbReference type="CDD" id="cd00085">
    <property type="entry name" value="HNHc"/>
    <property type="match status" value="1"/>
</dbReference>
<dbReference type="RefSeq" id="WP_005632178.1">
    <property type="nucleotide sequence ID" value="NZ_AFQO01000012.1"/>
</dbReference>
<reference evidence="2 3" key="1">
    <citation type="journal article" date="2011" name="J. Bacteriol.">
        <title>Genome Sequences for Five Strains of the Emerging Pathogen Haemophilus haemolyticus.</title>
        <authorList>
            <person name="Jordan I.K."/>
            <person name="Conley A.B."/>
            <person name="Antonov I.V."/>
            <person name="Arthur R.A."/>
            <person name="Cook E.D."/>
            <person name="Cooper G.P."/>
            <person name="Jones B.L."/>
            <person name="Knipe K.M."/>
            <person name="Lee K.J."/>
            <person name="Liu X."/>
            <person name="Mitchell G.J."/>
            <person name="Pande P.R."/>
            <person name="Petit R.A."/>
            <person name="Qin S."/>
            <person name="Rajan V.N."/>
            <person name="Sarda S."/>
            <person name="Sebastian A."/>
            <person name="Tang S."/>
            <person name="Thapliyal R."/>
            <person name="Varghese N.J."/>
            <person name="Ye T."/>
            <person name="Katz L.S."/>
            <person name="Wang X."/>
            <person name="Rowe L."/>
            <person name="Frace M."/>
            <person name="Mayer L.W."/>
        </authorList>
    </citation>
    <scope>NUCLEOTIDE SEQUENCE [LARGE SCALE GENOMIC DNA]</scope>
    <source>
        <strain evidence="2 3">M19501</strain>
    </source>
</reference>
<dbReference type="EMBL" id="AFQO01000012">
    <property type="protein sequence ID" value="EGT74889.1"/>
    <property type="molecule type" value="Genomic_DNA"/>
</dbReference>
<dbReference type="GO" id="GO:0004519">
    <property type="term" value="F:endonuclease activity"/>
    <property type="evidence" value="ECO:0007669"/>
    <property type="project" value="UniProtKB-KW"/>
</dbReference>
<evidence type="ECO:0000313" key="3">
    <source>
        <dbReference type="Proteomes" id="UP000003258"/>
    </source>
</evidence>
<evidence type="ECO:0000313" key="2">
    <source>
        <dbReference type="EMBL" id="EGT74889.1"/>
    </source>
</evidence>
<evidence type="ECO:0000259" key="1">
    <source>
        <dbReference type="SMART" id="SM00507"/>
    </source>
</evidence>
<dbReference type="PATRIC" id="fig|1028803.3.peg.1296"/>
<name>F9GQ94_HAEHA</name>
<dbReference type="Proteomes" id="UP000003258">
    <property type="component" value="Unassembled WGS sequence"/>
</dbReference>
<keyword evidence="2" id="KW-0378">Hydrolase</keyword>
<dbReference type="GO" id="GO:0008270">
    <property type="term" value="F:zinc ion binding"/>
    <property type="evidence" value="ECO:0007669"/>
    <property type="project" value="InterPro"/>
</dbReference>
<dbReference type="GO" id="GO:0003676">
    <property type="term" value="F:nucleic acid binding"/>
    <property type="evidence" value="ECO:0007669"/>
    <property type="project" value="InterPro"/>
</dbReference>